<organism evidence="1 2">
    <name type="scientific">Phocaeicola vulgatus</name>
    <name type="common">Bacteroides vulgatus</name>
    <dbReference type="NCBI Taxonomy" id="821"/>
    <lineage>
        <taxon>Bacteria</taxon>
        <taxon>Pseudomonadati</taxon>
        <taxon>Bacteroidota</taxon>
        <taxon>Bacteroidia</taxon>
        <taxon>Bacteroidales</taxon>
        <taxon>Bacteroidaceae</taxon>
        <taxon>Phocaeicola</taxon>
    </lineage>
</organism>
<gene>
    <name evidence="1" type="ORF">HUV05_05620</name>
</gene>
<reference evidence="1 2" key="2">
    <citation type="submission" date="2020-07" db="EMBL/GenBank/DDBJ databases">
        <title>Bacterial metabolism rescues the inhibition of intestinal drug absorption by food and drug additives.</title>
        <authorList>
            <person name="Zou L."/>
            <person name="Spanogiannopoulos P."/>
            <person name="Chien H.-C."/>
            <person name="Pieper L.M."/>
            <person name="Cai W."/>
            <person name="Khuri N."/>
            <person name="Pottel J."/>
            <person name="Vora B."/>
            <person name="Ni Z."/>
            <person name="Tsakalozou E."/>
            <person name="Zhang W."/>
            <person name="Shoichet B.K."/>
            <person name="Giacomini K.M."/>
            <person name="Turnbaugh P.J."/>
        </authorList>
    </citation>
    <scope>NUCLEOTIDE SEQUENCE [LARGE SCALE GENOMIC DNA]</scope>
    <source>
        <strain evidence="1 2">B33</strain>
    </source>
</reference>
<dbReference type="AlphaFoldDB" id="A0A7Y6PBV5"/>
<evidence type="ECO:0000313" key="1">
    <source>
        <dbReference type="EMBL" id="NVB73008.1"/>
    </source>
</evidence>
<evidence type="ECO:0000313" key="2">
    <source>
        <dbReference type="Proteomes" id="UP000524321"/>
    </source>
</evidence>
<name>A0A7Y6PBV5_PHOVU</name>
<dbReference type="EMBL" id="JABWDJ010000015">
    <property type="protein sequence ID" value="NVB73008.1"/>
    <property type="molecule type" value="Genomic_DNA"/>
</dbReference>
<comment type="caution">
    <text evidence="1">The sequence shown here is derived from an EMBL/GenBank/DDBJ whole genome shotgun (WGS) entry which is preliminary data.</text>
</comment>
<dbReference type="Proteomes" id="UP000524321">
    <property type="component" value="Unassembled WGS sequence"/>
</dbReference>
<dbReference type="RefSeq" id="WP_176350424.1">
    <property type="nucleotide sequence ID" value="NZ_JABWDJ010000015.1"/>
</dbReference>
<proteinExistence type="predicted"/>
<accession>A0A7Y6PBV5</accession>
<reference evidence="1 2" key="1">
    <citation type="submission" date="2020-04" db="EMBL/GenBank/DDBJ databases">
        <authorList>
            <person name="Pieper L."/>
        </authorList>
    </citation>
    <scope>NUCLEOTIDE SEQUENCE [LARGE SCALE GENOMIC DNA]</scope>
    <source>
        <strain evidence="1 2">B33</strain>
    </source>
</reference>
<protein>
    <submittedName>
        <fullName evidence="1">Uncharacterized protein</fullName>
    </submittedName>
</protein>
<sequence>MARLIENPICVKITIFKGHHADEVVYYRNKLSVSMIEKWRWYFEYLAALIKVNNPLRKTELTICPQTLLQGEEYIEEKSKTLLKAKRTKLKTLQNKPVQNDLFNYAKQEQDSKIQTVQSEINALEQGEFNYYVPPTYINRVKEWINR</sequence>